<feature type="transmembrane region" description="Helical" evidence="10">
    <location>
        <begin position="12"/>
        <end position="30"/>
    </location>
</feature>
<evidence type="ECO:0000256" key="1">
    <source>
        <dbReference type="ARBA" id="ARBA00022448"/>
    </source>
</evidence>
<dbReference type="Pfam" id="PF03116">
    <property type="entry name" value="NQR2_RnfD_RnfE"/>
    <property type="match status" value="1"/>
</dbReference>
<evidence type="ECO:0000256" key="10">
    <source>
        <dbReference type="SAM" id="Phobius"/>
    </source>
</evidence>
<gene>
    <name evidence="11" type="ORF">GT747_11470</name>
    <name evidence="12" type="ORF">SAMN05444424_2081</name>
</gene>
<feature type="transmembrane region" description="Helical" evidence="10">
    <location>
        <begin position="111"/>
        <end position="129"/>
    </location>
</feature>
<keyword evidence="8 10" id="KW-1133">Transmembrane helix</keyword>
<dbReference type="RefSeq" id="WP_021658661.1">
    <property type="nucleotide sequence ID" value="NZ_FQVY01000003.1"/>
</dbReference>
<evidence type="ECO:0000313" key="13">
    <source>
        <dbReference type="Proteomes" id="UP000184089"/>
    </source>
</evidence>
<dbReference type="GO" id="GO:0055085">
    <property type="term" value="P:transmembrane transport"/>
    <property type="evidence" value="ECO:0007669"/>
    <property type="project" value="InterPro"/>
</dbReference>
<keyword evidence="1" id="KW-0813">Transport</keyword>
<proteinExistence type="predicted"/>
<dbReference type="InterPro" id="IPR011303">
    <property type="entry name" value="RnfD_bac"/>
</dbReference>
<evidence type="ECO:0000256" key="2">
    <source>
        <dbReference type="ARBA" id="ARBA00022553"/>
    </source>
</evidence>
<reference evidence="13" key="2">
    <citation type="submission" date="2016-11" db="EMBL/GenBank/DDBJ databases">
        <authorList>
            <person name="Jaros S."/>
            <person name="Januszkiewicz K."/>
            <person name="Wedrychowicz H."/>
        </authorList>
    </citation>
    <scope>NUCLEOTIDE SEQUENCE [LARGE SCALE GENOMIC DNA]</scope>
    <source>
        <strain evidence="13">DSM 4029</strain>
    </source>
</reference>
<keyword evidence="6" id="KW-1278">Translocase</keyword>
<evidence type="ECO:0000256" key="7">
    <source>
        <dbReference type="ARBA" id="ARBA00022982"/>
    </source>
</evidence>
<evidence type="ECO:0000256" key="6">
    <source>
        <dbReference type="ARBA" id="ARBA00022967"/>
    </source>
</evidence>
<evidence type="ECO:0000313" key="12">
    <source>
        <dbReference type="EMBL" id="SHG31520.1"/>
    </source>
</evidence>
<keyword evidence="4" id="KW-0288">FMN</keyword>
<evidence type="ECO:0000256" key="3">
    <source>
        <dbReference type="ARBA" id="ARBA00022630"/>
    </source>
</evidence>
<dbReference type="EMBL" id="FQVY01000003">
    <property type="protein sequence ID" value="SHG31520.1"/>
    <property type="molecule type" value="Genomic_DNA"/>
</dbReference>
<keyword evidence="5 10" id="KW-0812">Transmembrane</keyword>
<dbReference type="GO" id="GO:0022900">
    <property type="term" value="P:electron transport chain"/>
    <property type="evidence" value="ECO:0007669"/>
    <property type="project" value="InterPro"/>
</dbReference>
<evidence type="ECO:0000313" key="14">
    <source>
        <dbReference type="Proteomes" id="UP000474718"/>
    </source>
</evidence>
<feature type="transmembrane region" description="Helical" evidence="10">
    <location>
        <begin position="232"/>
        <end position="249"/>
    </location>
</feature>
<dbReference type="GO" id="GO:0005886">
    <property type="term" value="C:plasma membrane"/>
    <property type="evidence" value="ECO:0007669"/>
    <property type="project" value="TreeGrafter"/>
</dbReference>
<name>A0AAQ1MEA7_9FIRM</name>
<dbReference type="AlphaFoldDB" id="A0AAQ1MEA7"/>
<sequence length="318" mass="35029">MDRSSPLYRRYALSKDVLIAMLPIFLMNVITYGLRPLLLLAVSMAFSYLFDALTARMRQERFDRHDISGMVTGAILVMFLPASAPYWLAVVGVFVAIVLAKNAFGGYGNNIFNPAAVGGAFLALFWPELMFSYPLPFTNVPLILQKTSVLVDSPLKTMKIGGVPFVEKMEFLIGNYPGPLGAVGTLVVLSGAVYLFVKKAVDWRLPVSFLGACALFSYLFPRLHTTRLDAACLELLSGTLVFAAFFVVTDPITAPKQPLSRLIYGALFGVITMLFRYYGAFEMGVCFAAIASNAMAAFIDRKVAWFQNRNSGLRMISQ</sequence>
<keyword evidence="9 10" id="KW-0472">Membrane</keyword>
<keyword evidence="14" id="KW-1185">Reference proteome</keyword>
<comment type="caution">
    <text evidence="12">The sequence shown here is derived from an EMBL/GenBank/DDBJ whole genome shotgun (WGS) entry which is preliminary data.</text>
</comment>
<keyword evidence="7" id="KW-0249">Electron transport</keyword>
<reference evidence="12" key="1">
    <citation type="submission" date="2016-11" db="EMBL/GenBank/DDBJ databases">
        <authorList>
            <person name="Varghese N."/>
            <person name="Submissions S."/>
        </authorList>
    </citation>
    <scope>NUCLEOTIDE SEQUENCE</scope>
    <source>
        <strain evidence="12">DSM 4029</strain>
    </source>
</reference>
<protein>
    <submittedName>
        <fullName evidence="12">Electron transport complex protein RnfD</fullName>
    </submittedName>
    <submittedName>
        <fullName evidence="11">RnfABCDGE type electron transport complex subunit D</fullName>
    </submittedName>
</protein>
<organism evidence="12 13">
    <name type="scientific">Bittarella massiliensis</name>
    <name type="common">ex Durand et al. 2017</name>
    <dbReference type="NCBI Taxonomy" id="1720313"/>
    <lineage>
        <taxon>Bacteria</taxon>
        <taxon>Bacillati</taxon>
        <taxon>Bacillota</taxon>
        <taxon>Clostridia</taxon>
        <taxon>Eubacteriales</taxon>
        <taxon>Oscillospiraceae</taxon>
        <taxon>Bittarella (ex Durand et al. 2017)</taxon>
    </lineage>
</organism>
<evidence type="ECO:0000256" key="9">
    <source>
        <dbReference type="ARBA" id="ARBA00023136"/>
    </source>
</evidence>
<dbReference type="Proteomes" id="UP000184089">
    <property type="component" value="Unassembled WGS sequence"/>
</dbReference>
<dbReference type="NCBIfam" id="TIGR01946">
    <property type="entry name" value="rnfD"/>
    <property type="match status" value="1"/>
</dbReference>
<dbReference type="EMBL" id="WWVX01000008">
    <property type="protein sequence ID" value="MZL70372.1"/>
    <property type="molecule type" value="Genomic_DNA"/>
</dbReference>
<dbReference type="PANTHER" id="PTHR30578">
    <property type="entry name" value="ELECTRON TRANSPORT COMPLEX PROTEIN RNFD"/>
    <property type="match status" value="1"/>
</dbReference>
<evidence type="ECO:0000313" key="11">
    <source>
        <dbReference type="EMBL" id="MZL70372.1"/>
    </source>
</evidence>
<evidence type="ECO:0000256" key="5">
    <source>
        <dbReference type="ARBA" id="ARBA00022692"/>
    </source>
</evidence>
<evidence type="ECO:0000256" key="4">
    <source>
        <dbReference type="ARBA" id="ARBA00022643"/>
    </source>
</evidence>
<keyword evidence="2" id="KW-0597">Phosphoprotein</keyword>
<feature type="transmembrane region" description="Helical" evidence="10">
    <location>
        <begin position="178"/>
        <end position="197"/>
    </location>
</feature>
<keyword evidence="3" id="KW-0285">Flavoprotein</keyword>
<dbReference type="PANTHER" id="PTHR30578:SF0">
    <property type="entry name" value="ION-TRANSLOCATING OXIDOREDUCTASE COMPLEX SUBUNIT D"/>
    <property type="match status" value="1"/>
</dbReference>
<feature type="transmembrane region" description="Helical" evidence="10">
    <location>
        <begin position="74"/>
        <end position="99"/>
    </location>
</feature>
<dbReference type="InterPro" id="IPR004338">
    <property type="entry name" value="NqrB/RnfD"/>
</dbReference>
<accession>A0AAQ1MEA7</accession>
<dbReference type="Proteomes" id="UP000474718">
    <property type="component" value="Unassembled WGS sequence"/>
</dbReference>
<reference evidence="11 14" key="3">
    <citation type="journal article" date="2019" name="Nat. Med.">
        <title>A library of human gut bacterial isolates paired with longitudinal multiomics data enables mechanistic microbiome research.</title>
        <authorList>
            <person name="Poyet M."/>
            <person name="Groussin M."/>
            <person name="Gibbons S.M."/>
            <person name="Avila-Pacheco J."/>
            <person name="Jiang X."/>
            <person name="Kearney S.M."/>
            <person name="Perrotta A.R."/>
            <person name="Berdy B."/>
            <person name="Zhao S."/>
            <person name="Lieberman T.D."/>
            <person name="Swanson P.K."/>
            <person name="Smith M."/>
            <person name="Roesemann S."/>
            <person name="Alexander J.E."/>
            <person name="Rich S.A."/>
            <person name="Livny J."/>
            <person name="Vlamakis H."/>
            <person name="Clish C."/>
            <person name="Bullock K."/>
            <person name="Deik A."/>
            <person name="Scott J."/>
            <person name="Pierce K.A."/>
            <person name="Xavier R.J."/>
            <person name="Alm E.J."/>
        </authorList>
    </citation>
    <scope>NUCLEOTIDE SEQUENCE [LARGE SCALE GENOMIC DNA]</scope>
    <source>
        <strain evidence="11 14">BIOML-A2</strain>
    </source>
</reference>
<evidence type="ECO:0000256" key="8">
    <source>
        <dbReference type="ARBA" id="ARBA00022989"/>
    </source>
</evidence>